<proteinExistence type="predicted"/>
<dbReference type="EMBL" id="CAVNYO010000465">
    <property type="protein sequence ID" value="CAK5282984.1"/>
    <property type="molecule type" value="Genomic_DNA"/>
</dbReference>
<feature type="non-terminal residue" evidence="2">
    <location>
        <position position="80"/>
    </location>
</feature>
<protein>
    <submittedName>
        <fullName evidence="2">Uncharacterized protein</fullName>
    </submittedName>
</protein>
<name>A0AAD2Q700_9AGAR</name>
<dbReference type="AlphaFoldDB" id="A0AAD2Q700"/>
<dbReference type="Proteomes" id="UP001295794">
    <property type="component" value="Unassembled WGS sequence"/>
</dbReference>
<sequence length="80" mass="9016">RLTSAVVREEPDRDIVTRDSDVHDITAGRVDVVVRGASSSADDVKSVSVQMERMLYILRASCEGDFHRRKVWERVDRASG</sequence>
<gene>
    <name evidence="1" type="ORF">MYCIT1_LOCUS22375</name>
    <name evidence="2" type="ORF">MYCIT1_LOCUS35106</name>
    <name evidence="3" type="ORF">MYCIT1_LOCUS35182</name>
</gene>
<dbReference type="EMBL" id="CAVNYO010000464">
    <property type="protein sequence ID" value="CAK5282941.1"/>
    <property type="molecule type" value="Genomic_DNA"/>
</dbReference>
<organism evidence="2 4">
    <name type="scientific">Mycena citricolor</name>
    <dbReference type="NCBI Taxonomy" id="2018698"/>
    <lineage>
        <taxon>Eukaryota</taxon>
        <taxon>Fungi</taxon>
        <taxon>Dikarya</taxon>
        <taxon>Basidiomycota</taxon>
        <taxon>Agaricomycotina</taxon>
        <taxon>Agaricomycetes</taxon>
        <taxon>Agaricomycetidae</taxon>
        <taxon>Agaricales</taxon>
        <taxon>Marasmiineae</taxon>
        <taxon>Mycenaceae</taxon>
        <taxon>Mycena</taxon>
    </lineage>
</organism>
<reference evidence="2" key="1">
    <citation type="submission" date="2023-11" db="EMBL/GenBank/DDBJ databases">
        <authorList>
            <person name="De Vega J J."/>
            <person name="De Vega J J."/>
        </authorList>
    </citation>
    <scope>NUCLEOTIDE SEQUENCE</scope>
</reference>
<accession>A0AAD2Q700</accession>
<dbReference type="EMBL" id="CAVNYO010000403">
    <property type="protein sequence ID" value="CAK5274942.1"/>
    <property type="molecule type" value="Genomic_DNA"/>
</dbReference>
<evidence type="ECO:0000313" key="4">
    <source>
        <dbReference type="Proteomes" id="UP001295794"/>
    </source>
</evidence>
<evidence type="ECO:0000313" key="1">
    <source>
        <dbReference type="EMBL" id="CAK5274942.1"/>
    </source>
</evidence>
<evidence type="ECO:0000313" key="2">
    <source>
        <dbReference type="EMBL" id="CAK5282941.1"/>
    </source>
</evidence>
<comment type="caution">
    <text evidence="2">The sequence shown here is derived from an EMBL/GenBank/DDBJ whole genome shotgun (WGS) entry which is preliminary data.</text>
</comment>
<evidence type="ECO:0000313" key="3">
    <source>
        <dbReference type="EMBL" id="CAK5282984.1"/>
    </source>
</evidence>
<keyword evidence="4" id="KW-1185">Reference proteome</keyword>